<keyword evidence="2" id="KW-0521">NADP</keyword>
<dbReference type="PANTHER" id="PTHR43963">
    <property type="entry name" value="CARBONYL REDUCTASE 1-RELATED"/>
    <property type="match status" value="1"/>
</dbReference>
<evidence type="ECO:0000313" key="6">
    <source>
        <dbReference type="Proteomes" id="UP000198406"/>
    </source>
</evidence>
<dbReference type="Gene3D" id="3.40.50.720">
    <property type="entry name" value="NAD(P)-binding Rossmann-like Domain"/>
    <property type="match status" value="1"/>
</dbReference>
<gene>
    <name evidence="5" type="ORF">FisN_29Lh126</name>
</gene>
<accession>A0A1Z5JLL2</accession>
<proteinExistence type="inferred from homology"/>
<evidence type="ECO:0000256" key="2">
    <source>
        <dbReference type="ARBA" id="ARBA00022857"/>
    </source>
</evidence>
<dbReference type="PRINTS" id="PR00080">
    <property type="entry name" value="SDRFAMILY"/>
</dbReference>
<keyword evidence="6" id="KW-1185">Reference proteome</keyword>
<evidence type="ECO:0000313" key="5">
    <source>
        <dbReference type="EMBL" id="GAX14905.1"/>
    </source>
</evidence>
<dbReference type="Pfam" id="PF00106">
    <property type="entry name" value="adh_short"/>
    <property type="match status" value="1"/>
</dbReference>
<dbReference type="Proteomes" id="UP000198406">
    <property type="component" value="Unassembled WGS sequence"/>
</dbReference>
<dbReference type="EC" id="1.1.1.184" evidence="5"/>
<reference evidence="5 6" key="1">
    <citation type="journal article" date="2015" name="Plant Cell">
        <title>Oil accumulation by the oleaginous diatom Fistulifera solaris as revealed by the genome and transcriptome.</title>
        <authorList>
            <person name="Tanaka T."/>
            <person name="Maeda Y."/>
            <person name="Veluchamy A."/>
            <person name="Tanaka M."/>
            <person name="Abida H."/>
            <person name="Marechal E."/>
            <person name="Bowler C."/>
            <person name="Muto M."/>
            <person name="Sunaga Y."/>
            <person name="Tanaka M."/>
            <person name="Yoshino T."/>
            <person name="Taniguchi T."/>
            <person name="Fukuda Y."/>
            <person name="Nemoto M."/>
            <person name="Matsumoto M."/>
            <person name="Wong P.S."/>
            <person name="Aburatani S."/>
            <person name="Fujibuchi W."/>
        </authorList>
    </citation>
    <scope>NUCLEOTIDE SEQUENCE [LARGE SCALE GENOMIC DNA]</scope>
    <source>
        <strain evidence="5 6">JPCC DA0580</strain>
    </source>
</reference>
<keyword evidence="3 5" id="KW-0560">Oxidoreductase</keyword>
<comment type="similarity">
    <text evidence="1 4">Belongs to the short-chain dehydrogenases/reductases (SDR) family.</text>
</comment>
<dbReference type="AlphaFoldDB" id="A0A1Z5JLL2"/>
<comment type="caution">
    <text evidence="5">The sequence shown here is derived from an EMBL/GenBank/DDBJ whole genome shotgun (WGS) entry which is preliminary data.</text>
</comment>
<dbReference type="GO" id="GO:0004090">
    <property type="term" value="F:carbonyl reductase (NADPH) activity"/>
    <property type="evidence" value="ECO:0007669"/>
    <property type="project" value="UniProtKB-EC"/>
</dbReference>
<dbReference type="PRINTS" id="PR00081">
    <property type="entry name" value="GDHRDH"/>
</dbReference>
<name>A0A1Z5JLL2_FISSO</name>
<dbReference type="OrthoDB" id="47007at2759"/>
<evidence type="ECO:0000256" key="1">
    <source>
        <dbReference type="ARBA" id="ARBA00006484"/>
    </source>
</evidence>
<evidence type="ECO:0000256" key="4">
    <source>
        <dbReference type="RuleBase" id="RU000363"/>
    </source>
</evidence>
<dbReference type="InterPro" id="IPR002347">
    <property type="entry name" value="SDR_fam"/>
</dbReference>
<dbReference type="InParanoid" id="A0A1Z5JLL2"/>
<dbReference type="InterPro" id="IPR036291">
    <property type="entry name" value="NAD(P)-bd_dom_sf"/>
</dbReference>
<dbReference type="SUPFAM" id="SSF51735">
    <property type="entry name" value="NAD(P)-binding Rossmann-fold domains"/>
    <property type="match status" value="1"/>
</dbReference>
<evidence type="ECO:0000256" key="3">
    <source>
        <dbReference type="ARBA" id="ARBA00023002"/>
    </source>
</evidence>
<sequence>MSNKGRVAVVTGGDKGIGYHIALQLGSSGLFEHICITCQDHNQAQSVVDELQNQMPTGVNVCCSELVLGDTMSMAGFAKMVEERYSKIDVLVNNAGMAFTHSDPTPLEDQCKTTMNINFRGTCELTEKLLPLLRQGTDPRLINVISAEGRLSQLSEDRQMQFTDDNLTMDQLYSLVDEYERDVLARNHLEKGWGNSCYGMSKLALIAATKVWAHQEPGIKVDCCDPGYCKTDMTHMKGERDPADGAKCIVMPATMANPPTGQIFSDYMIASW</sequence>
<organism evidence="5 6">
    <name type="scientific">Fistulifera solaris</name>
    <name type="common">Oleaginous diatom</name>
    <dbReference type="NCBI Taxonomy" id="1519565"/>
    <lineage>
        <taxon>Eukaryota</taxon>
        <taxon>Sar</taxon>
        <taxon>Stramenopiles</taxon>
        <taxon>Ochrophyta</taxon>
        <taxon>Bacillariophyta</taxon>
        <taxon>Bacillariophyceae</taxon>
        <taxon>Bacillariophycidae</taxon>
        <taxon>Naviculales</taxon>
        <taxon>Naviculaceae</taxon>
        <taxon>Fistulifera</taxon>
    </lineage>
</organism>
<dbReference type="EMBL" id="BDSP01000084">
    <property type="protein sequence ID" value="GAX14905.1"/>
    <property type="molecule type" value="Genomic_DNA"/>
</dbReference>
<dbReference type="PANTHER" id="PTHR43963:SF6">
    <property type="entry name" value="CHAIN DEHYDROGENASE FAMILY PROTEIN, PUTATIVE (AFU_ORTHOLOGUE AFUA_3G15350)-RELATED"/>
    <property type="match status" value="1"/>
</dbReference>
<protein>
    <submittedName>
        <fullName evidence="5">Carbonyl reductase 3</fullName>
        <ecNumber evidence="5">1.1.1.184</ecNumber>
    </submittedName>
</protein>